<gene>
    <name evidence="1" type="ORF">CITCOLO1_LOCUS18941</name>
</gene>
<evidence type="ECO:0008006" key="3">
    <source>
        <dbReference type="Google" id="ProtNLM"/>
    </source>
</evidence>
<evidence type="ECO:0000313" key="1">
    <source>
        <dbReference type="EMBL" id="CAK9326587.1"/>
    </source>
</evidence>
<keyword evidence="2" id="KW-1185">Reference proteome</keyword>
<accession>A0ABP0Z7J8</accession>
<proteinExistence type="predicted"/>
<dbReference type="Proteomes" id="UP001642487">
    <property type="component" value="Chromosome 7"/>
</dbReference>
<name>A0ABP0Z7J8_9ROSI</name>
<dbReference type="EMBL" id="OZ021741">
    <property type="protein sequence ID" value="CAK9326587.1"/>
    <property type="molecule type" value="Genomic_DNA"/>
</dbReference>
<protein>
    <recommendedName>
        <fullName evidence="3">Secreted protein</fullName>
    </recommendedName>
</protein>
<organism evidence="1 2">
    <name type="scientific">Citrullus colocynthis</name>
    <name type="common">colocynth</name>
    <dbReference type="NCBI Taxonomy" id="252529"/>
    <lineage>
        <taxon>Eukaryota</taxon>
        <taxon>Viridiplantae</taxon>
        <taxon>Streptophyta</taxon>
        <taxon>Embryophyta</taxon>
        <taxon>Tracheophyta</taxon>
        <taxon>Spermatophyta</taxon>
        <taxon>Magnoliopsida</taxon>
        <taxon>eudicotyledons</taxon>
        <taxon>Gunneridae</taxon>
        <taxon>Pentapetalae</taxon>
        <taxon>rosids</taxon>
        <taxon>fabids</taxon>
        <taxon>Cucurbitales</taxon>
        <taxon>Cucurbitaceae</taxon>
        <taxon>Benincaseae</taxon>
        <taxon>Citrullus</taxon>
    </lineage>
</organism>
<sequence length="86" mass="9565">MMKLEVRLSLILQIVKSTTIKPSCECFCYPTPVAKSLCLCSSIARPEQIRKDTFHRELSCCLNPSLSGAHHSPCLLLHASSPLLHM</sequence>
<evidence type="ECO:0000313" key="2">
    <source>
        <dbReference type="Proteomes" id="UP001642487"/>
    </source>
</evidence>
<reference evidence="1 2" key="1">
    <citation type="submission" date="2024-03" db="EMBL/GenBank/DDBJ databases">
        <authorList>
            <person name="Gkanogiannis A."/>
            <person name="Becerra Lopez-Lavalle L."/>
        </authorList>
    </citation>
    <scope>NUCLEOTIDE SEQUENCE [LARGE SCALE GENOMIC DNA]</scope>
</reference>